<feature type="region of interest" description="Disordered" evidence="4">
    <location>
        <begin position="1"/>
        <end position="39"/>
    </location>
</feature>
<evidence type="ECO:0000313" key="6">
    <source>
        <dbReference type="Proteomes" id="UP000245207"/>
    </source>
</evidence>
<evidence type="ECO:0000313" key="5">
    <source>
        <dbReference type="EMBL" id="PWA88656.1"/>
    </source>
</evidence>
<dbReference type="PROSITE" id="PS50088">
    <property type="entry name" value="ANK_REPEAT"/>
    <property type="match status" value="3"/>
</dbReference>
<accession>A0A2U1PSB3</accession>
<dbReference type="Pfam" id="PF00023">
    <property type="entry name" value="Ank"/>
    <property type="match status" value="1"/>
</dbReference>
<dbReference type="Pfam" id="PF12796">
    <property type="entry name" value="Ank_2"/>
    <property type="match status" value="1"/>
</dbReference>
<evidence type="ECO:0000256" key="3">
    <source>
        <dbReference type="PROSITE-ProRule" id="PRU00023"/>
    </source>
</evidence>
<organism evidence="5 6">
    <name type="scientific">Artemisia annua</name>
    <name type="common">Sweet wormwood</name>
    <dbReference type="NCBI Taxonomy" id="35608"/>
    <lineage>
        <taxon>Eukaryota</taxon>
        <taxon>Viridiplantae</taxon>
        <taxon>Streptophyta</taxon>
        <taxon>Embryophyta</taxon>
        <taxon>Tracheophyta</taxon>
        <taxon>Spermatophyta</taxon>
        <taxon>Magnoliopsida</taxon>
        <taxon>eudicotyledons</taxon>
        <taxon>Gunneridae</taxon>
        <taxon>Pentapetalae</taxon>
        <taxon>asterids</taxon>
        <taxon>campanulids</taxon>
        <taxon>Asterales</taxon>
        <taxon>Asteraceae</taxon>
        <taxon>Asteroideae</taxon>
        <taxon>Anthemideae</taxon>
        <taxon>Artemisiinae</taxon>
        <taxon>Artemisia</taxon>
    </lineage>
</organism>
<proteinExistence type="predicted"/>
<dbReference type="Proteomes" id="UP000245207">
    <property type="component" value="Unassembled WGS sequence"/>
</dbReference>
<sequence>MVKVNGGERGDATTVKENGGERGSALTVKENGGESGGATTMINVNGGERGGAMSAIASLKFGTWLLKYGRLGKPKSYAFRLSDVTRANYLSGRTALHFAAVNGHVRCIRLVVADFVPSAPFEALSAQANGDGGIGPKNKYDQSALVKFVNKAADGGITALHMAALNGYADCVQLLLDLHANTSAVTFHYGTSMDLIGAGSTPLHYVACCGNLKCCQILLARGASCLKLNCNGWLPLDVARMWGRHWLEPLLAPNSDLAIPMFPPSNYLSLPLVSVLNIARWLPLDVARMWGRHWLEPLLAPNSDLAIPMFPPSNYLSLPLLSVHNIASG</sequence>
<feature type="repeat" description="ANK" evidence="3">
    <location>
        <begin position="155"/>
        <end position="187"/>
    </location>
</feature>
<gene>
    <name evidence="5" type="ORF">CTI12_AA116910</name>
</gene>
<dbReference type="AlphaFoldDB" id="A0A2U1PSB3"/>
<dbReference type="InterPro" id="IPR036770">
    <property type="entry name" value="Ankyrin_rpt-contain_sf"/>
</dbReference>
<dbReference type="SUPFAM" id="SSF48403">
    <property type="entry name" value="Ankyrin repeat"/>
    <property type="match status" value="1"/>
</dbReference>
<reference evidence="5 6" key="1">
    <citation type="journal article" date="2018" name="Mol. Plant">
        <title>The genome of Artemisia annua provides insight into the evolution of Asteraceae family and artemisinin biosynthesis.</title>
        <authorList>
            <person name="Shen Q."/>
            <person name="Zhang L."/>
            <person name="Liao Z."/>
            <person name="Wang S."/>
            <person name="Yan T."/>
            <person name="Shi P."/>
            <person name="Liu M."/>
            <person name="Fu X."/>
            <person name="Pan Q."/>
            <person name="Wang Y."/>
            <person name="Lv Z."/>
            <person name="Lu X."/>
            <person name="Zhang F."/>
            <person name="Jiang W."/>
            <person name="Ma Y."/>
            <person name="Chen M."/>
            <person name="Hao X."/>
            <person name="Li L."/>
            <person name="Tang Y."/>
            <person name="Lv G."/>
            <person name="Zhou Y."/>
            <person name="Sun X."/>
            <person name="Brodelius P.E."/>
            <person name="Rose J.K.C."/>
            <person name="Tang K."/>
        </authorList>
    </citation>
    <scope>NUCLEOTIDE SEQUENCE [LARGE SCALE GENOMIC DNA]</scope>
    <source>
        <strain evidence="6">cv. Huhao1</strain>
        <tissue evidence="5">Leaf</tissue>
    </source>
</reference>
<dbReference type="OrthoDB" id="20872at2759"/>
<feature type="compositionally biased region" description="Basic and acidic residues" evidence="4">
    <location>
        <begin position="1"/>
        <end position="11"/>
    </location>
</feature>
<name>A0A2U1PSB3_ARTAN</name>
<protein>
    <submittedName>
        <fullName evidence="5">Ankyrin repeat-containing protein</fullName>
    </submittedName>
</protein>
<dbReference type="PANTHER" id="PTHR24161:SF85">
    <property type="entry name" value="PALMITOYLTRANSFERASE HIP14"/>
    <property type="match status" value="1"/>
</dbReference>
<keyword evidence="2 3" id="KW-0040">ANK repeat</keyword>
<feature type="repeat" description="ANK" evidence="3">
    <location>
        <begin position="91"/>
        <end position="112"/>
    </location>
</feature>
<dbReference type="PANTHER" id="PTHR24161">
    <property type="entry name" value="ANK_REP_REGION DOMAIN-CONTAINING PROTEIN-RELATED"/>
    <property type="match status" value="1"/>
</dbReference>
<evidence type="ECO:0000256" key="1">
    <source>
        <dbReference type="ARBA" id="ARBA00022737"/>
    </source>
</evidence>
<dbReference type="InterPro" id="IPR002110">
    <property type="entry name" value="Ankyrin_rpt"/>
</dbReference>
<dbReference type="STRING" id="35608.A0A2U1PSB3"/>
<evidence type="ECO:0000256" key="2">
    <source>
        <dbReference type="ARBA" id="ARBA00023043"/>
    </source>
</evidence>
<evidence type="ECO:0000256" key="4">
    <source>
        <dbReference type="SAM" id="MobiDB-lite"/>
    </source>
</evidence>
<feature type="repeat" description="ANK" evidence="3">
    <location>
        <begin position="198"/>
        <end position="224"/>
    </location>
</feature>
<dbReference type="EMBL" id="PKPP01000792">
    <property type="protein sequence ID" value="PWA88656.1"/>
    <property type="molecule type" value="Genomic_DNA"/>
</dbReference>
<dbReference type="Gene3D" id="1.25.40.20">
    <property type="entry name" value="Ankyrin repeat-containing domain"/>
    <property type="match status" value="2"/>
</dbReference>
<keyword evidence="1" id="KW-0677">Repeat</keyword>
<dbReference type="SMART" id="SM00248">
    <property type="entry name" value="ANK"/>
    <property type="match status" value="3"/>
</dbReference>
<keyword evidence="6" id="KW-1185">Reference proteome</keyword>
<comment type="caution">
    <text evidence="5">The sequence shown here is derived from an EMBL/GenBank/DDBJ whole genome shotgun (WGS) entry which is preliminary data.</text>
</comment>
<dbReference type="PROSITE" id="PS50297">
    <property type="entry name" value="ANK_REP_REGION"/>
    <property type="match status" value="3"/>
</dbReference>